<feature type="compositionally biased region" description="Polar residues" evidence="1">
    <location>
        <begin position="19"/>
        <end position="34"/>
    </location>
</feature>
<feature type="region of interest" description="Disordered" evidence="1">
    <location>
        <begin position="1"/>
        <end position="68"/>
    </location>
</feature>
<evidence type="ECO:0000256" key="1">
    <source>
        <dbReference type="SAM" id="MobiDB-lite"/>
    </source>
</evidence>
<name>A0AAD3HFU7_9STRA</name>
<keyword evidence="3" id="KW-1185">Reference proteome</keyword>
<evidence type="ECO:0000313" key="3">
    <source>
        <dbReference type="Proteomes" id="UP001054902"/>
    </source>
</evidence>
<feature type="region of interest" description="Disordered" evidence="1">
    <location>
        <begin position="240"/>
        <end position="305"/>
    </location>
</feature>
<feature type="compositionally biased region" description="Basic and acidic residues" evidence="1">
    <location>
        <begin position="41"/>
        <end position="60"/>
    </location>
</feature>
<protein>
    <submittedName>
        <fullName evidence="2">Uncharacterized protein</fullName>
    </submittedName>
</protein>
<dbReference type="AlphaFoldDB" id="A0AAD3HFU7"/>
<comment type="caution">
    <text evidence="2">The sequence shown here is derived from an EMBL/GenBank/DDBJ whole genome shotgun (WGS) entry which is preliminary data.</text>
</comment>
<reference evidence="2 3" key="1">
    <citation type="journal article" date="2021" name="Sci. Rep.">
        <title>The genome of the diatom Chaetoceros tenuissimus carries an ancient integrated fragment of an extant virus.</title>
        <authorList>
            <person name="Hongo Y."/>
            <person name="Kimura K."/>
            <person name="Takaki Y."/>
            <person name="Yoshida Y."/>
            <person name="Baba S."/>
            <person name="Kobayashi G."/>
            <person name="Nagasaki K."/>
            <person name="Hano T."/>
            <person name="Tomaru Y."/>
        </authorList>
    </citation>
    <scope>NUCLEOTIDE SEQUENCE [LARGE SCALE GENOMIC DNA]</scope>
    <source>
        <strain evidence="2 3">NIES-3715</strain>
    </source>
</reference>
<accession>A0AAD3HFU7</accession>
<evidence type="ECO:0000313" key="2">
    <source>
        <dbReference type="EMBL" id="GFH61609.1"/>
    </source>
</evidence>
<dbReference type="Proteomes" id="UP001054902">
    <property type="component" value="Unassembled WGS sequence"/>
</dbReference>
<organism evidence="2 3">
    <name type="scientific">Chaetoceros tenuissimus</name>
    <dbReference type="NCBI Taxonomy" id="426638"/>
    <lineage>
        <taxon>Eukaryota</taxon>
        <taxon>Sar</taxon>
        <taxon>Stramenopiles</taxon>
        <taxon>Ochrophyta</taxon>
        <taxon>Bacillariophyta</taxon>
        <taxon>Coscinodiscophyceae</taxon>
        <taxon>Chaetocerotophycidae</taxon>
        <taxon>Chaetocerotales</taxon>
        <taxon>Chaetocerotaceae</taxon>
        <taxon>Chaetoceros</taxon>
    </lineage>
</organism>
<proteinExistence type="predicted"/>
<sequence length="510" mass="58156">MNDEDDSSIPPLVERGDSSFYSDSAPSDDSNSFGSMPRLVTRAESRAMAAREQRSGRETPESLPDLASDSSVPDLIEYDFHRLIDRSLFRDAPQMHFQNNLMDMLGDIRMRMNVYYMDGMFDDSTYSASSIDSDFTDVDVEPLLDPELEFRKMVIHMMIEHGFGGNIDARILHLQKDCEKPDALKEIIKNWRGREMCLAILEGMLTRNRFLKTEEQKENRENDIMNFVTCFEDAIEEIDGLEGDSDSDDSYNDDEVESGNEDESDIDDLVSSEDSSSASESDDDDNSLSSLPPLMQYIPNENEGQTRIHRDASIVVRKSTVETATELTTLVKTALASKSNNDEQSELRNCHMELIQKEMELVLEKINLLQRKRAYLKDKDDFEKITSLPELDTSLHELNTETGESYCQMISKNVLAWVLAGEVKQRIGLLMDSLLHSKMELNTKDEQQDEQQDESQVFVAQKLVQDLTSFARFLDEDVLENRMIHIDEDGTSYDSTLNPLRTNARNGNLD</sequence>
<feature type="compositionally biased region" description="Acidic residues" evidence="1">
    <location>
        <begin position="240"/>
        <end position="271"/>
    </location>
</feature>
<dbReference type="EMBL" id="BLLK01000074">
    <property type="protein sequence ID" value="GFH61609.1"/>
    <property type="molecule type" value="Genomic_DNA"/>
</dbReference>
<gene>
    <name evidence="2" type="ORF">CTEN210_18085</name>
</gene>
<feature type="compositionally biased region" description="Polar residues" evidence="1">
    <location>
        <begin position="492"/>
        <end position="510"/>
    </location>
</feature>
<feature type="region of interest" description="Disordered" evidence="1">
    <location>
        <begin position="491"/>
        <end position="510"/>
    </location>
</feature>